<dbReference type="Pfam" id="PF03732">
    <property type="entry name" value="Retrotrans_gag"/>
    <property type="match status" value="1"/>
</dbReference>
<feature type="coiled-coil region" evidence="1">
    <location>
        <begin position="225"/>
        <end position="272"/>
    </location>
</feature>
<gene>
    <name evidence="3" type="ORF">Tco_0839586</name>
</gene>
<dbReference type="Gene3D" id="2.40.70.10">
    <property type="entry name" value="Acid Proteases"/>
    <property type="match status" value="1"/>
</dbReference>
<organism evidence="3 4">
    <name type="scientific">Tanacetum coccineum</name>
    <dbReference type="NCBI Taxonomy" id="301880"/>
    <lineage>
        <taxon>Eukaryota</taxon>
        <taxon>Viridiplantae</taxon>
        <taxon>Streptophyta</taxon>
        <taxon>Embryophyta</taxon>
        <taxon>Tracheophyta</taxon>
        <taxon>Spermatophyta</taxon>
        <taxon>Magnoliopsida</taxon>
        <taxon>eudicotyledons</taxon>
        <taxon>Gunneridae</taxon>
        <taxon>Pentapetalae</taxon>
        <taxon>asterids</taxon>
        <taxon>campanulids</taxon>
        <taxon>Asterales</taxon>
        <taxon>Asteraceae</taxon>
        <taxon>Asteroideae</taxon>
        <taxon>Anthemideae</taxon>
        <taxon>Anthemidinae</taxon>
        <taxon>Tanacetum</taxon>
    </lineage>
</organism>
<sequence length="348" mass="40328">MSDVDINTLAMEQYLVTVHEDHAPGVVRPDILQDVNFEIRRQFMRELREDTFSGNKNDDAYKHMDKVLYTARLFHMMQSIKMWDLLKKAFIQIYCPPLKTKKQLEEIHNFKQEEDETLYQAWQRYNDLLYKCPTHDLNVHQKRIADHSQKWHDGSIRMDIGSSSDGIATITNRGTHMEKDCPRQDTVKILEEVKYGKLGRPFNGGGNRHRVGPPDTNLRNQTTSIKSLDTQFNQLEKVFEAQERREAQKSQVMAMNTDKKKHQEKKEELSSDLHCQIPPTESDTRKFTIPYSIGDFTTTALADLGANINVMPKNMFDNLNLGSLKKTCIVVEMADMSKKVPLGMDENF</sequence>
<evidence type="ECO:0000256" key="1">
    <source>
        <dbReference type="SAM" id="Coils"/>
    </source>
</evidence>
<reference evidence="3" key="1">
    <citation type="journal article" date="2022" name="Int. J. Mol. Sci.">
        <title>Draft Genome of Tanacetum Coccineum: Genomic Comparison of Closely Related Tanacetum-Family Plants.</title>
        <authorList>
            <person name="Yamashiro T."/>
            <person name="Shiraishi A."/>
            <person name="Nakayama K."/>
            <person name="Satake H."/>
        </authorList>
    </citation>
    <scope>NUCLEOTIDE SEQUENCE</scope>
</reference>
<dbReference type="InterPro" id="IPR005162">
    <property type="entry name" value="Retrotrans_gag_dom"/>
</dbReference>
<evidence type="ECO:0000313" key="4">
    <source>
        <dbReference type="Proteomes" id="UP001151760"/>
    </source>
</evidence>
<proteinExistence type="predicted"/>
<dbReference type="InterPro" id="IPR021109">
    <property type="entry name" value="Peptidase_aspartic_dom_sf"/>
</dbReference>
<reference evidence="3" key="2">
    <citation type="submission" date="2022-01" db="EMBL/GenBank/DDBJ databases">
        <authorList>
            <person name="Yamashiro T."/>
            <person name="Shiraishi A."/>
            <person name="Satake H."/>
            <person name="Nakayama K."/>
        </authorList>
    </citation>
    <scope>NUCLEOTIDE SEQUENCE</scope>
</reference>
<dbReference type="PANTHER" id="PTHR33067">
    <property type="entry name" value="RNA-DIRECTED DNA POLYMERASE-RELATED"/>
    <property type="match status" value="1"/>
</dbReference>
<protein>
    <recommendedName>
        <fullName evidence="2">Retrotransposon gag domain-containing protein</fullName>
    </recommendedName>
</protein>
<keyword evidence="4" id="KW-1185">Reference proteome</keyword>
<evidence type="ECO:0000259" key="2">
    <source>
        <dbReference type="Pfam" id="PF03732"/>
    </source>
</evidence>
<dbReference type="PANTHER" id="PTHR33067:SF35">
    <property type="entry name" value="ASPARTIC PEPTIDASE DDI1-TYPE DOMAIN-CONTAINING PROTEIN"/>
    <property type="match status" value="1"/>
</dbReference>
<accession>A0ABQ5AW22</accession>
<keyword evidence="1" id="KW-0175">Coiled coil</keyword>
<comment type="caution">
    <text evidence="3">The sequence shown here is derived from an EMBL/GenBank/DDBJ whole genome shotgun (WGS) entry which is preliminary data.</text>
</comment>
<dbReference type="EMBL" id="BQNB010012561">
    <property type="protein sequence ID" value="GJT05124.1"/>
    <property type="molecule type" value="Genomic_DNA"/>
</dbReference>
<name>A0ABQ5AW22_9ASTR</name>
<feature type="domain" description="Retrotransposon gag" evidence="2">
    <location>
        <begin position="79"/>
        <end position="137"/>
    </location>
</feature>
<dbReference type="Proteomes" id="UP001151760">
    <property type="component" value="Unassembled WGS sequence"/>
</dbReference>
<evidence type="ECO:0000313" key="3">
    <source>
        <dbReference type="EMBL" id="GJT05124.1"/>
    </source>
</evidence>